<name>A0A3N0XHE2_ANAGA</name>
<evidence type="ECO:0000313" key="3">
    <source>
        <dbReference type="Proteomes" id="UP000281406"/>
    </source>
</evidence>
<evidence type="ECO:0000313" key="2">
    <source>
        <dbReference type="EMBL" id="ROI27671.1"/>
    </source>
</evidence>
<organism evidence="2 3">
    <name type="scientific">Anabarilius grahami</name>
    <name type="common">Kanglang fish</name>
    <name type="synonym">Barilius grahami</name>
    <dbReference type="NCBI Taxonomy" id="495550"/>
    <lineage>
        <taxon>Eukaryota</taxon>
        <taxon>Metazoa</taxon>
        <taxon>Chordata</taxon>
        <taxon>Craniata</taxon>
        <taxon>Vertebrata</taxon>
        <taxon>Euteleostomi</taxon>
        <taxon>Actinopterygii</taxon>
        <taxon>Neopterygii</taxon>
        <taxon>Teleostei</taxon>
        <taxon>Ostariophysi</taxon>
        <taxon>Cypriniformes</taxon>
        <taxon>Xenocyprididae</taxon>
        <taxon>Xenocypridinae</taxon>
        <taxon>Xenocypridinae incertae sedis</taxon>
        <taxon>Anabarilius</taxon>
    </lineage>
</organism>
<gene>
    <name evidence="2" type="ORF">DPX16_22993</name>
</gene>
<accession>A0A3N0XHE2</accession>
<feature type="region of interest" description="Disordered" evidence="1">
    <location>
        <begin position="85"/>
        <end position="144"/>
    </location>
</feature>
<protein>
    <submittedName>
        <fullName evidence="2">Uncharacterized protein</fullName>
    </submittedName>
</protein>
<proteinExistence type="predicted"/>
<keyword evidence="3" id="KW-1185">Reference proteome</keyword>
<dbReference type="AlphaFoldDB" id="A0A3N0XHE2"/>
<dbReference type="OrthoDB" id="8964191at2759"/>
<reference evidence="2 3" key="1">
    <citation type="submission" date="2018-10" db="EMBL/GenBank/DDBJ databases">
        <title>Genome assembly for a Yunnan-Guizhou Plateau 3E fish, Anabarilius grahami (Regan), and its evolutionary and genetic applications.</title>
        <authorList>
            <person name="Jiang W."/>
        </authorList>
    </citation>
    <scope>NUCLEOTIDE SEQUENCE [LARGE SCALE GENOMIC DNA]</scope>
    <source>
        <strain evidence="2">AG-KIZ</strain>
        <tissue evidence="2">Muscle</tissue>
    </source>
</reference>
<sequence length="144" mass="15715">MALPAVQLLCLEQRDRSLELHTSDFLQLACQTNFPDRSLCVFYHTGLSERSKACIPAGGPTEDFATYVEWVLVNNNSLFTICPAEDDTSTAPHPETSHPPPTTCTMERQEPTADRGVQPAGTNKTEPEERTEGVVAPGCEPQGV</sequence>
<dbReference type="EMBL" id="RJVU01073043">
    <property type="protein sequence ID" value="ROI27671.1"/>
    <property type="molecule type" value="Genomic_DNA"/>
</dbReference>
<dbReference type="Proteomes" id="UP000281406">
    <property type="component" value="Unassembled WGS sequence"/>
</dbReference>
<comment type="caution">
    <text evidence="2">The sequence shown here is derived from an EMBL/GenBank/DDBJ whole genome shotgun (WGS) entry which is preliminary data.</text>
</comment>
<evidence type="ECO:0000256" key="1">
    <source>
        <dbReference type="SAM" id="MobiDB-lite"/>
    </source>
</evidence>